<dbReference type="Proteomes" id="UP000286576">
    <property type="component" value="Unassembled WGS sequence"/>
</dbReference>
<evidence type="ECO:0000313" key="2">
    <source>
        <dbReference type="EMBL" id="RIV86911.1"/>
    </source>
</evidence>
<dbReference type="Gene3D" id="3.40.630.30">
    <property type="match status" value="1"/>
</dbReference>
<dbReference type="PANTHER" id="PTHR31435:SF9">
    <property type="entry name" value="PROTEIN NATD1"/>
    <property type="match status" value="1"/>
</dbReference>
<dbReference type="GO" id="GO:0016740">
    <property type="term" value="F:transferase activity"/>
    <property type="evidence" value="ECO:0007669"/>
    <property type="project" value="UniProtKB-KW"/>
</dbReference>
<sequence>MSDIEVTDETTHGAYRVDVEGSDQPAELMWTARGEARIADHTFTPPAARGKGIAFDLVEFMVQDARDKGFTIVPQCPYVAVQFRKHPEWADVRADIES</sequence>
<keyword evidence="2" id="KW-0808">Transferase</keyword>
<dbReference type="PROSITE" id="PS51729">
    <property type="entry name" value="GNAT_YJDJ"/>
    <property type="match status" value="1"/>
</dbReference>
<gene>
    <name evidence="2" type="ORF">D2V07_07900</name>
</gene>
<dbReference type="InterPro" id="IPR016181">
    <property type="entry name" value="Acyl_CoA_acyltransferase"/>
</dbReference>
<proteinExistence type="predicted"/>
<dbReference type="PANTHER" id="PTHR31435">
    <property type="entry name" value="PROTEIN NATD1"/>
    <property type="match status" value="1"/>
</dbReference>
<dbReference type="SUPFAM" id="SSF55729">
    <property type="entry name" value="Acyl-CoA N-acyltransferases (Nat)"/>
    <property type="match status" value="1"/>
</dbReference>
<dbReference type="InterPro" id="IPR031165">
    <property type="entry name" value="GNAT_YJDJ"/>
</dbReference>
<evidence type="ECO:0000313" key="3">
    <source>
        <dbReference type="Proteomes" id="UP000286576"/>
    </source>
</evidence>
<dbReference type="OrthoDB" id="9800945at2"/>
<reference evidence="2 3" key="1">
    <citation type="submission" date="2018-08" db="EMBL/GenBank/DDBJ databases">
        <title>Erythrobacter zhengii sp.nov., a bacterium isolated from deep-sea sediment.</title>
        <authorList>
            <person name="Fang C."/>
            <person name="Wu Y.-H."/>
            <person name="Sun C."/>
            <person name="Wang H."/>
            <person name="Cheng H."/>
            <person name="Meng F.-X."/>
            <person name="Wang C.-S."/>
            <person name="Xu X.-W."/>
        </authorList>
    </citation>
    <scope>NUCLEOTIDE SEQUENCE [LARGE SCALE GENOMIC DNA]</scope>
    <source>
        <strain evidence="2 3">V18</strain>
    </source>
</reference>
<organism evidence="2 3">
    <name type="scientific">Aurantiacibacter zhengii</name>
    <dbReference type="NCBI Taxonomy" id="2307003"/>
    <lineage>
        <taxon>Bacteria</taxon>
        <taxon>Pseudomonadati</taxon>
        <taxon>Pseudomonadota</taxon>
        <taxon>Alphaproteobacteria</taxon>
        <taxon>Sphingomonadales</taxon>
        <taxon>Erythrobacteraceae</taxon>
        <taxon>Aurantiacibacter</taxon>
    </lineage>
</organism>
<feature type="domain" description="N-acetyltransferase" evidence="1">
    <location>
        <begin position="7"/>
        <end position="94"/>
    </location>
</feature>
<name>A0A418NU30_9SPHN</name>
<dbReference type="CDD" id="cd04301">
    <property type="entry name" value="NAT_SF"/>
    <property type="match status" value="1"/>
</dbReference>
<dbReference type="EMBL" id="QXFL01000003">
    <property type="protein sequence ID" value="RIV86911.1"/>
    <property type="molecule type" value="Genomic_DNA"/>
</dbReference>
<protein>
    <submittedName>
        <fullName evidence="2">N-acetyltransferase</fullName>
    </submittedName>
</protein>
<comment type="caution">
    <text evidence="2">The sequence shown here is derived from an EMBL/GenBank/DDBJ whole genome shotgun (WGS) entry which is preliminary data.</text>
</comment>
<dbReference type="Pfam" id="PF14542">
    <property type="entry name" value="Acetyltransf_CG"/>
    <property type="match status" value="1"/>
</dbReference>
<dbReference type="RefSeq" id="WP_119586727.1">
    <property type="nucleotide sequence ID" value="NZ_CAWODQ010000022.1"/>
</dbReference>
<accession>A0A418NU30</accession>
<dbReference type="InterPro" id="IPR045057">
    <property type="entry name" value="Gcn5-rel_NAT"/>
</dbReference>
<keyword evidence="3" id="KW-1185">Reference proteome</keyword>
<dbReference type="AlphaFoldDB" id="A0A418NU30"/>
<evidence type="ECO:0000259" key="1">
    <source>
        <dbReference type="PROSITE" id="PS51729"/>
    </source>
</evidence>